<dbReference type="EMBL" id="CP147247">
    <property type="protein sequence ID" value="WYJ91910.1"/>
    <property type="molecule type" value="Genomic_DNA"/>
</dbReference>
<gene>
    <name evidence="9" type="ORF">A5888_003683</name>
    <name evidence="8" type="ORF">A5888_004111</name>
</gene>
<proteinExistence type="inferred from homology"/>
<dbReference type="InterPro" id="IPR049083">
    <property type="entry name" value="TACO1_YebC_N"/>
</dbReference>
<dbReference type="FunFam" id="1.10.10.200:FF:000003">
    <property type="entry name" value="Probable transcriptional regulatory protein YeeN"/>
    <property type="match status" value="1"/>
</dbReference>
<evidence type="ECO:0000256" key="3">
    <source>
        <dbReference type="ARBA" id="ARBA00023125"/>
    </source>
</evidence>
<dbReference type="EMBL" id="NGMM01000010">
    <property type="protein sequence ID" value="OTP09723.1"/>
    <property type="molecule type" value="Genomic_DNA"/>
</dbReference>
<keyword evidence="1 5" id="KW-0963">Cytoplasm</keyword>
<dbReference type="InterPro" id="IPR002876">
    <property type="entry name" value="Transcrip_reg_TACO1-like"/>
</dbReference>
<evidence type="ECO:0000313" key="9">
    <source>
        <dbReference type="EMBL" id="WYJ91910.1"/>
    </source>
</evidence>
<dbReference type="GO" id="GO:0005829">
    <property type="term" value="C:cytosol"/>
    <property type="evidence" value="ECO:0007669"/>
    <property type="project" value="TreeGrafter"/>
</dbReference>
<sequence length="254" mass="28442">MEKVIIIKIRKRSENMGRKWANIKEKKAAKDANNSRVYAKFGIEIYVAAKSGDPDPHANQKLRFVIERAKTYNVPKHIIDRAIEKAKGSGDEQYSELRYEGFGPNGSMVIADALTNNVNRTAADVRAAFGKNGGNMGVSGAVSYMFDNTAIIGFEGSDADDILEYLMEKDIDVRDVVQEDDQVIVYGEPEDLHTIQEALKEKGIEEFSVTELEMVAQNDVTLTGDDLEKFEKMIDVLEDLEDVQKVYHNVDLGE</sequence>
<evidence type="ECO:0000259" key="7">
    <source>
        <dbReference type="Pfam" id="PF20772"/>
    </source>
</evidence>
<dbReference type="AlphaFoldDB" id="A0A242JYE8"/>
<evidence type="ECO:0000256" key="5">
    <source>
        <dbReference type="HAMAP-Rule" id="MF_00918"/>
    </source>
</evidence>
<keyword evidence="3 5" id="KW-0238">DNA-binding</keyword>
<evidence type="ECO:0000313" key="10">
    <source>
        <dbReference type="Proteomes" id="UP000195141"/>
    </source>
</evidence>
<evidence type="ECO:0000256" key="2">
    <source>
        <dbReference type="ARBA" id="ARBA00023015"/>
    </source>
</evidence>
<dbReference type="InterPro" id="IPR017856">
    <property type="entry name" value="Integrase-like_N"/>
</dbReference>
<evidence type="ECO:0000259" key="6">
    <source>
        <dbReference type="Pfam" id="PF01709"/>
    </source>
</evidence>
<comment type="subcellular location">
    <subcellularLocation>
        <location evidence="5">Cytoplasm</location>
    </subcellularLocation>
</comment>
<evidence type="ECO:0000256" key="4">
    <source>
        <dbReference type="ARBA" id="ARBA00023163"/>
    </source>
</evidence>
<protein>
    <recommendedName>
        <fullName evidence="5">Probable transcriptional regulatory protein A5888_003683</fullName>
    </recommendedName>
</protein>
<dbReference type="NCBIfam" id="NF001030">
    <property type="entry name" value="PRK00110.1"/>
    <property type="match status" value="1"/>
</dbReference>
<dbReference type="InterPro" id="IPR048300">
    <property type="entry name" value="TACO1_YebC-like_2nd/3rd_dom"/>
</dbReference>
<dbReference type="InterPro" id="IPR026564">
    <property type="entry name" value="Transcrip_reg_TACO1-like_dom3"/>
</dbReference>
<dbReference type="Gene3D" id="1.10.10.200">
    <property type="match status" value="1"/>
</dbReference>
<dbReference type="GO" id="GO:0003677">
    <property type="term" value="F:DNA binding"/>
    <property type="evidence" value="ECO:0007669"/>
    <property type="project" value="UniProtKB-UniRule"/>
</dbReference>
<dbReference type="Gene3D" id="3.30.70.980">
    <property type="match status" value="2"/>
</dbReference>
<dbReference type="GO" id="GO:0006355">
    <property type="term" value="P:regulation of DNA-templated transcription"/>
    <property type="evidence" value="ECO:0007669"/>
    <property type="project" value="UniProtKB-UniRule"/>
</dbReference>
<dbReference type="HAMAP" id="MF_00693">
    <property type="entry name" value="Transcrip_reg_TACO1"/>
    <property type="match status" value="1"/>
</dbReference>
<reference evidence="8" key="1">
    <citation type="submission" date="2017-05" db="EMBL/GenBank/DDBJ databases">
        <title>The Genome Sequence of Enterococcus sp. 9E7_DIV0242.</title>
        <authorList>
            <consortium name="The Broad Institute Genomics Platform"/>
            <consortium name="The Broad Institute Genomic Center for Infectious Diseases"/>
            <person name="Earl A."/>
            <person name="Manson A."/>
            <person name="Schwartman J."/>
            <person name="Gilmore M."/>
            <person name="Abouelleil A."/>
            <person name="Cao P."/>
            <person name="Chapman S."/>
            <person name="Cusick C."/>
            <person name="Shea T."/>
            <person name="Young S."/>
            <person name="Neafsey D."/>
            <person name="Nusbaum C."/>
            <person name="Birren B."/>
        </authorList>
    </citation>
    <scope>NUCLEOTIDE SEQUENCE [LARGE SCALE GENOMIC DNA]</scope>
    <source>
        <strain evidence="8">9E7_DIV0242</strain>
    </source>
</reference>
<dbReference type="Pfam" id="PF01709">
    <property type="entry name" value="Transcrip_reg"/>
    <property type="match status" value="1"/>
</dbReference>
<dbReference type="HAMAP" id="MF_00918">
    <property type="entry name" value="Transcrip_reg_TACO1_YeeN"/>
    <property type="match status" value="1"/>
</dbReference>
<comment type="similarity">
    <text evidence="5">Belongs to the TACO1 family. YeeN subfamily.</text>
</comment>
<dbReference type="PANTHER" id="PTHR12532">
    <property type="entry name" value="TRANSLATIONAL ACTIVATOR OF CYTOCHROME C OXIDASE 1"/>
    <property type="match status" value="1"/>
</dbReference>
<keyword evidence="4 5" id="KW-0804">Transcription</keyword>
<dbReference type="PANTHER" id="PTHR12532:SF0">
    <property type="entry name" value="TRANSLATIONAL ACTIVATOR OF CYTOCHROME C OXIDASE 1"/>
    <property type="match status" value="1"/>
</dbReference>
<organism evidence="8">
    <name type="scientific">Candidatus Enterococcus clewellii</name>
    <dbReference type="NCBI Taxonomy" id="1834193"/>
    <lineage>
        <taxon>Bacteria</taxon>
        <taxon>Bacillati</taxon>
        <taxon>Bacillota</taxon>
        <taxon>Bacilli</taxon>
        <taxon>Lactobacillales</taxon>
        <taxon>Enterococcaceae</taxon>
        <taxon>Enterococcus</taxon>
    </lineage>
</organism>
<dbReference type="Pfam" id="PF20772">
    <property type="entry name" value="TACO1_YebC_N"/>
    <property type="match status" value="1"/>
</dbReference>
<dbReference type="NCBIfam" id="NF009044">
    <property type="entry name" value="PRK12378.1"/>
    <property type="match status" value="1"/>
</dbReference>
<dbReference type="InterPro" id="IPR026562">
    <property type="entry name" value="Transcrip_reg_TACO1_YeeN"/>
</dbReference>
<keyword evidence="10" id="KW-1185">Reference proteome</keyword>
<dbReference type="SUPFAM" id="SSF75625">
    <property type="entry name" value="YebC-like"/>
    <property type="match status" value="1"/>
</dbReference>
<accession>A0A242JYE8</accession>
<feature type="domain" description="TACO1/YebC-like N-terminal" evidence="7">
    <location>
        <begin position="18"/>
        <end position="88"/>
    </location>
</feature>
<evidence type="ECO:0000256" key="1">
    <source>
        <dbReference type="ARBA" id="ARBA00022490"/>
    </source>
</evidence>
<reference evidence="9" key="3">
    <citation type="submission" date="2024-03" db="EMBL/GenBank/DDBJ databases">
        <title>The Genome Sequence of Enterococcus sp. DIV0242b.</title>
        <authorList>
            <consortium name="The Broad Institute Genomics Platform"/>
            <consortium name="The Broad Institute Microbial Omics Core"/>
            <consortium name="The Broad Institute Genomic Center for Infectious Diseases"/>
            <person name="Earl A."/>
            <person name="Manson A."/>
            <person name="Gilmore M."/>
            <person name="Schwartman J."/>
            <person name="Shea T."/>
            <person name="Abouelleil A."/>
            <person name="Cao P."/>
            <person name="Chapman S."/>
            <person name="Cusick C."/>
            <person name="Young S."/>
            <person name="Neafsey D."/>
            <person name="Nusbaum C."/>
            <person name="Birren B."/>
        </authorList>
    </citation>
    <scope>NUCLEOTIDE SEQUENCE</scope>
    <source>
        <strain evidence="9">9E7_DIV0242</strain>
    </source>
</reference>
<evidence type="ECO:0000313" key="8">
    <source>
        <dbReference type="EMBL" id="OTP09723.1"/>
    </source>
</evidence>
<dbReference type="Proteomes" id="UP000195141">
    <property type="component" value="Chromosome"/>
</dbReference>
<feature type="domain" description="TACO1/YebC-like second and third" evidence="6">
    <location>
        <begin position="94"/>
        <end position="250"/>
    </location>
</feature>
<reference evidence="9" key="2">
    <citation type="submission" date="2017-05" db="EMBL/GenBank/DDBJ databases">
        <authorList>
            <consortium name="The Broad Institute Genomics Platform"/>
            <consortium name="The Broad Institute Genomic Center for Infectious Diseases"/>
            <person name="Earl A."/>
            <person name="Manson A."/>
            <person name="Schwartman J."/>
            <person name="Gilmore M."/>
            <person name="Abouelleil A."/>
            <person name="Cao P."/>
            <person name="Chapman S."/>
            <person name="Cusick C."/>
            <person name="Shea T."/>
            <person name="Young S."/>
            <person name="Neafsey D."/>
            <person name="Nusbaum C."/>
            <person name="Birren B."/>
        </authorList>
    </citation>
    <scope>NUCLEOTIDE SEQUENCE</scope>
    <source>
        <strain evidence="9">9E7_DIV0242</strain>
    </source>
</reference>
<dbReference type="NCBIfam" id="TIGR01033">
    <property type="entry name" value="YebC/PmpR family DNA-binding transcriptional regulator"/>
    <property type="match status" value="1"/>
</dbReference>
<name>A0A242JYE8_9ENTE</name>
<keyword evidence="2 5" id="KW-0805">Transcription regulation</keyword>
<dbReference type="InterPro" id="IPR029072">
    <property type="entry name" value="YebC-like"/>
</dbReference>